<proteinExistence type="predicted"/>
<keyword evidence="1" id="KW-1133">Transmembrane helix</keyword>
<accession>A0ABY8XR14</accession>
<organism evidence="2 3">
    <name type="scientific">Amycolatopsis nalaikhensis</name>
    <dbReference type="NCBI Taxonomy" id="715472"/>
    <lineage>
        <taxon>Bacteria</taxon>
        <taxon>Bacillati</taxon>
        <taxon>Actinomycetota</taxon>
        <taxon>Actinomycetes</taxon>
        <taxon>Pseudonocardiales</taxon>
        <taxon>Pseudonocardiaceae</taxon>
        <taxon>Amycolatopsis</taxon>
    </lineage>
</organism>
<name>A0ABY8XR14_9PSEU</name>
<dbReference type="Proteomes" id="UP001227101">
    <property type="component" value="Chromosome"/>
</dbReference>
<evidence type="ECO:0000256" key="1">
    <source>
        <dbReference type="SAM" id="Phobius"/>
    </source>
</evidence>
<keyword evidence="1" id="KW-0472">Membrane</keyword>
<gene>
    <name evidence="2" type="ORF">QP939_05465</name>
</gene>
<keyword evidence="3" id="KW-1185">Reference proteome</keyword>
<evidence type="ECO:0000313" key="2">
    <source>
        <dbReference type="EMBL" id="WIV58115.1"/>
    </source>
</evidence>
<dbReference type="EMBL" id="CP127173">
    <property type="protein sequence ID" value="WIV58115.1"/>
    <property type="molecule type" value="Genomic_DNA"/>
</dbReference>
<dbReference type="PROSITE" id="PS51257">
    <property type="entry name" value="PROKAR_LIPOPROTEIN"/>
    <property type="match status" value="1"/>
</dbReference>
<dbReference type="RefSeq" id="WP_285455447.1">
    <property type="nucleotide sequence ID" value="NZ_CP127173.1"/>
</dbReference>
<keyword evidence="1" id="KW-0812">Transmembrane</keyword>
<sequence>MVPPEAKVHRWLALAAILLAGACLSVWSAHQERLGTGALISMLGFGAIGVVLWAVAWRSTPLRGEVNPSPSAVFVLTGIGLLASCVLGFGFPLRTPRDTD</sequence>
<reference evidence="2 3" key="1">
    <citation type="submission" date="2023-06" db="EMBL/GenBank/DDBJ databases">
        <authorList>
            <person name="Oyuntsetseg B."/>
            <person name="Kim S.B."/>
        </authorList>
    </citation>
    <scope>NUCLEOTIDE SEQUENCE [LARGE SCALE GENOMIC DNA]</scope>
    <source>
        <strain evidence="2 3">2-2</strain>
    </source>
</reference>
<feature type="transmembrane region" description="Helical" evidence="1">
    <location>
        <begin position="69"/>
        <end position="91"/>
    </location>
</feature>
<protein>
    <submittedName>
        <fullName evidence="2">Uncharacterized protein</fullName>
    </submittedName>
</protein>
<evidence type="ECO:0000313" key="3">
    <source>
        <dbReference type="Proteomes" id="UP001227101"/>
    </source>
</evidence>
<feature type="transmembrane region" description="Helical" evidence="1">
    <location>
        <begin position="38"/>
        <end position="57"/>
    </location>
</feature>